<evidence type="ECO:0000256" key="3">
    <source>
        <dbReference type="ARBA" id="ARBA00023157"/>
    </source>
</evidence>
<comment type="subcellular location">
    <subcellularLocation>
        <location evidence="1">Secreted</location>
    </subcellularLocation>
</comment>
<dbReference type="PANTHER" id="PTHR15040">
    <property type="entry name" value="DERMATOPONTIN-RELATED"/>
    <property type="match status" value="1"/>
</dbReference>
<dbReference type="GO" id="GO:0030199">
    <property type="term" value="P:collagen fibril organization"/>
    <property type="evidence" value="ECO:0007669"/>
    <property type="project" value="TreeGrafter"/>
</dbReference>
<dbReference type="GO" id="GO:0031012">
    <property type="term" value="C:extracellular matrix"/>
    <property type="evidence" value="ECO:0007669"/>
    <property type="project" value="TreeGrafter"/>
</dbReference>
<keyword evidence="2" id="KW-0964">Secreted</keyword>
<reference evidence="6" key="1">
    <citation type="journal article" date="2019" name="Genome Announc.">
        <title>Draft Genome Sequence of Pseudoalteromonas piscicida Strain 36Y ROTHPW, an Hypersaline Seawater Isolate from the South Coast of Sonora, Mexico.</title>
        <authorList>
            <person name="Sanchez-Diaz R."/>
            <person name="Molina-Garza Z.J."/>
            <person name="Cruz-Suarez L.E."/>
            <person name="Selvin J."/>
            <person name="Kiran G.S."/>
            <person name="Ibarra-Gamez J.C."/>
            <person name="Gomez-Gil B."/>
            <person name="Galaviz-Silva L."/>
        </authorList>
    </citation>
    <scope>NUCLEOTIDE SEQUENCE [LARGE SCALE GENOMIC DNA]</scope>
    <source>
        <strain evidence="6">36Y_RITHPW</strain>
    </source>
</reference>
<dbReference type="RefSeq" id="WP_099643276.1">
    <property type="nucleotide sequence ID" value="NZ_NKHF01000083.1"/>
</dbReference>
<evidence type="ECO:0000313" key="5">
    <source>
        <dbReference type="EMBL" id="PCK30492.1"/>
    </source>
</evidence>
<evidence type="ECO:0000256" key="2">
    <source>
        <dbReference type="ARBA" id="ARBA00022525"/>
    </source>
</evidence>
<feature type="signal peptide" evidence="4">
    <location>
        <begin position="1"/>
        <end position="23"/>
    </location>
</feature>
<dbReference type="GO" id="GO:0005615">
    <property type="term" value="C:extracellular space"/>
    <property type="evidence" value="ECO:0007669"/>
    <property type="project" value="TreeGrafter"/>
</dbReference>
<dbReference type="Proteomes" id="UP000228621">
    <property type="component" value="Unassembled WGS sequence"/>
</dbReference>
<sequence length="263" mass="29090">MNSLLKVSALSLAVMLVQSPALAKDEAKVFEYTLNGSVYEIPASQADNLDEIIALIETNNDVSAFSVTQSKLTQFDDVNEADSATMLAGGNLRIYSELNTGYLNDFDQAFTYTCPNNMFVKSISSYHQNKQEDRRFSLVCAKFTTDSGSRIYRKTTKWSGYVNSYDQAFNFVCPNGQFLVGMSSRHDNGREDRLFNFNCASMATSSVGAALFAESCITTQYTGYDQPWTLGGNGALIGMSSRHDNRTEDRQTAVTYCSAASDW</sequence>
<protein>
    <submittedName>
        <fullName evidence="5">Uncharacterized protein</fullName>
    </submittedName>
</protein>
<keyword evidence="4" id="KW-0732">Signal</keyword>
<dbReference type="InterPro" id="IPR026645">
    <property type="entry name" value="Dermatopontin"/>
</dbReference>
<dbReference type="PANTHER" id="PTHR15040:SF1">
    <property type="entry name" value="DERMATOPONTIN-LIKE ISOFORM X1"/>
    <property type="match status" value="1"/>
</dbReference>
<proteinExistence type="predicted"/>
<comment type="caution">
    <text evidence="5">The sequence shown here is derived from an EMBL/GenBank/DDBJ whole genome shotgun (WGS) entry which is preliminary data.</text>
</comment>
<accession>A0A2A5JM17</accession>
<evidence type="ECO:0000256" key="1">
    <source>
        <dbReference type="ARBA" id="ARBA00004613"/>
    </source>
</evidence>
<name>A0A2A5JM17_PSEO7</name>
<dbReference type="AlphaFoldDB" id="A0A2A5JM17"/>
<dbReference type="Pfam" id="PF14704">
    <property type="entry name" value="DERM"/>
    <property type="match status" value="1"/>
</dbReference>
<gene>
    <name evidence="5" type="ORF">CEX98_17305</name>
</gene>
<keyword evidence="3" id="KW-1015">Disulfide bond</keyword>
<feature type="chain" id="PRO_5012562920" evidence="4">
    <location>
        <begin position="24"/>
        <end position="263"/>
    </location>
</feature>
<dbReference type="EMBL" id="NKHF01000083">
    <property type="protein sequence ID" value="PCK30492.1"/>
    <property type="molecule type" value="Genomic_DNA"/>
</dbReference>
<evidence type="ECO:0000256" key="4">
    <source>
        <dbReference type="SAM" id="SignalP"/>
    </source>
</evidence>
<keyword evidence="6" id="KW-1185">Reference proteome</keyword>
<dbReference type="OrthoDB" id="6289736at2"/>
<evidence type="ECO:0000313" key="6">
    <source>
        <dbReference type="Proteomes" id="UP000228621"/>
    </source>
</evidence>
<organism evidence="5 6">
    <name type="scientific">Pseudoalteromonas piscicida</name>
    <dbReference type="NCBI Taxonomy" id="43662"/>
    <lineage>
        <taxon>Bacteria</taxon>
        <taxon>Pseudomonadati</taxon>
        <taxon>Pseudomonadota</taxon>
        <taxon>Gammaproteobacteria</taxon>
        <taxon>Alteromonadales</taxon>
        <taxon>Pseudoalteromonadaceae</taxon>
        <taxon>Pseudoalteromonas</taxon>
    </lineage>
</organism>